<dbReference type="EMBL" id="REFS01000002">
    <property type="protein sequence ID" value="RMB23842.1"/>
    <property type="molecule type" value="Genomic_DNA"/>
</dbReference>
<keyword evidence="7" id="KW-0677">Repeat</keyword>
<evidence type="ECO:0000313" key="19">
    <source>
        <dbReference type="EMBL" id="AZH24509.1"/>
    </source>
</evidence>
<evidence type="ECO:0000256" key="10">
    <source>
        <dbReference type="ARBA" id="ARBA00022989"/>
    </source>
</evidence>
<evidence type="ECO:0000256" key="8">
    <source>
        <dbReference type="ARBA" id="ARBA00022801"/>
    </source>
</evidence>
<evidence type="ECO:0000256" key="14">
    <source>
        <dbReference type="PIRNR" id="PIRNR006404"/>
    </source>
</evidence>
<keyword evidence="13 14" id="KW-0472">Membrane</keyword>
<evidence type="ECO:0000256" key="12">
    <source>
        <dbReference type="ARBA" id="ARBA00023122"/>
    </source>
</evidence>
<feature type="transmembrane region" description="Helical" evidence="14">
    <location>
        <begin position="154"/>
        <end position="175"/>
    </location>
</feature>
<evidence type="ECO:0000256" key="5">
    <source>
        <dbReference type="ARBA" id="ARBA00022692"/>
    </source>
</evidence>
<comment type="subcellular location">
    <subcellularLocation>
        <location evidence="1 14">Cell membrane</location>
        <topology evidence="1 14">Multi-pass membrane protein</topology>
    </subcellularLocation>
</comment>
<feature type="transmembrane region" description="Helical" evidence="14">
    <location>
        <begin position="12"/>
        <end position="31"/>
    </location>
</feature>
<dbReference type="Pfam" id="PF00571">
    <property type="entry name" value="CBS"/>
    <property type="match status" value="2"/>
</dbReference>
<keyword evidence="6 14" id="KW-0479">Metal-binding</keyword>
<comment type="similarity">
    <text evidence="2 14">Belongs to the peptidase M50B family.</text>
</comment>
<dbReference type="PANTHER" id="PTHR39188">
    <property type="entry name" value="MEMBRANE-ASSOCIATED ZINC METALLOPROTEASE M50B"/>
    <property type="match status" value="1"/>
</dbReference>
<evidence type="ECO:0000256" key="6">
    <source>
        <dbReference type="ARBA" id="ARBA00022723"/>
    </source>
</evidence>
<evidence type="ECO:0000256" key="16">
    <source>
        <dbReference type="PIRSR" id="PIRSR006404-2"/>
    </source>
</evidence>
<feature type="transmembrane region" description="Helical" evidence="14">
    <location>
        <begin position="199"/>
        <end position="231"/>
    </location>
</feature>
<gene>
    <name evidence="20" type="ORF">ATH50_1072</name>
    <name evidence="19" type="ORF">DU502_03530</name>
</gene>
<feature type="domain" description="CBS" evidence="18">
    <location>
        <begin position="256"/>
        <end position="312"/>
    </location>
</feature>
<dbReference type="InterPro" id="IPR046342">
    <property type="entry name" value="CBS_dom_sf"/>
</dbReference>
<evidence type="ECO:0000313" key="21">
    <source>
        <dbReference type="Proteomes" id="UP000277326"/>
    </source>
</evidence>
<dbReference type="SUPFAM" id="SSF54631">
    <property type="entry name" value="CBS-domain pair"/>
    <property type="match status" value="1"/>
</dbReference>
<dbReference type="PANTHER" id="PTHR39188:SF3">
    <property type="entry name" value="STAGE IV SPORULATION PROTEIN FB"/>
    <property type="match status" value="1"/>
</dbReference>
<reference evidence="20" key="3">
    <citation type="submission" date="2018-10" db="EMBL/GenBank/DDBJ databases">
        <authorList>
            <person name="Whitman W."/>
            <person name="Huntemann M."/>
            <person name="Clum A."/>
            <person name="Pillay M."/>
            <person name="Palaniappan K."/>
            <person name="Varghese N."/>
            <person name="Mikhailova N."/>
            <person name="Stamatis D."/>
            <person name="Reddy T."/>
            <person name="Daum C."/>
            <person name="Shapiro N."/>
            <person name="Ivanova N."/>
            <person name="Kyrpides N."/>
            <person name="Woyke T."/>
        </authorList>
    </citation>
    <scope>NUCLEOTIDE SEQUENCE</scope>
    <source>
        <strain evidence="20">CGMCC 1.10124</strain>
    </source>
</reference>
<evidence type="ECO:0000256" key="1">
    <source>
        <dbReference type="ARBA" id="ARBA00004651"/>
    </source>
</evidence>
<evidence type="ECO:0000256" key="15">
    <source>
        <dbReference type="PIRSR" id="PIRSR006404-1"/>
    </source>
</evidence>
<evidence type="ECO:0000256" key="9">
    <source>
        <dbReference type="ARBA" id="ARBA00022833"/>
    </source>
</evidence>
<evidence type="ECO:0000256" key="11">
    <source>
        <dbReference type="ARBA" id="ARBA00023049"/>
    </source>
</evidence>
<feature type="transmembrane region" description="Helical" evidence="14">
    <location>
        <begin position="62"/>
        <end position="80"/>
    </location>
</feature>
<reference evidence="20 21" key="1">
    <citation type="journal article" date="2015" name="Stand. Genomic Sci.">
        <title>Genomic Encyclopedia of Bacterial and Archaeal Type Strains, Phase III: the genomes of soil and plant-associated and newly described type strains.</title>
        <authorList>
            <person name="Whitman W.B."/>
            <person name="Woyke T."/>
            <person name="Klenk H.P."/>
            <person name="Zhou Y."/>
            <person name="Lilburn T.G."/>
            <person name="Beck B.J."/>
            <person name="De Vos P."/>
            <person name="Vandamme P."/>
            <person name="Eisen J.A."/>
            <person name="Garrity G."/>
            <person name="Hugenholtz P."/>
            <person name="Kyrpides N.C."/>
        </authorList>
    </citation>
    <scope>NUCLEOTIDE SEQUENCE [LARGE SCALE GENOMIC DNA]</scope>
    <source>
        <strain evidence="20 21">CGMCC 1.10124</strain>
    </source>
</reference>
<dbReference type="GO" id="GO:0008237">
    <property type="term" value="F:metallopeptidase activity"/>
    <property type="evidence" value="ECO:0007669"/>
    <property type="project" value="UniProtKB-UniRule"/>
</dbReference>
<dbReference type="Proteomes" id="UP000277326">
    <property type="component" value="Unassembled WGS sequence"/>
</dbReference>
<dbReference type="Pfam" id="PF02163">
    <property type="entry name" value="Peptidase_M50"/>
    <property type="match status" value="2"/>
</dbReference>
<keyword evidence="22" id="KW-1185">Reference proteome</keyword>
<keyword evidence="4 14" id="KW-0645">Protease</keyword>
<feature type="transmembrane region" description="Helical" evidence="14">
    <location>
        <begin position="122"/>
        <end position="142"/>
    </location>
</feature>
<evidence type="ECO:0000256" key="17">
    <source>
        <dbReference type="PROSITE-ProRule" id="PRU00703"/>
    </source>
</evidence>
<keyword evidence="12 17" id="KW-0129">CBS domain</keyword>
<keyword evidence="3 14" id="KW-1003">Cell membrane</keyword>
<dbReference type="KEGG" id="haer:DU502_03530"/>
<feature type="binding site" evidence="16">
    <location>
        <position position="178"/>
    </location>
    <ligand>
        <name>Zn(2+)</name>
        <dbReference type="ChEBI" id="CHEBI:29105"/>
        <note>catalytic</note>
    </ligand>
</feature>
<name>A0A3M0DQ60_9EURY</name>
<keyword evidence="8 14" id="KW-0378">Hydrolase</keyword>
<comment type="cofactor">
    <cofactor evidence="14 16">
        <name>Zn(2+)</name>
        <dbReference type="ChEBI" id="CHEBI:29105"/>
    </cofactor>
    <text evidence="14 16">Binds 1 zinc ion per subunit.</text>
</comment>
<dbReference type="InterPro" id="IPR008915">
    <property type="entry name" value="Peptidase_M50"/>
</dbReference>
<organism evidence="20 21">
    <name type="scientific">Haloplanus aerogenes</name>
    <dbReference type="NCBI Taxonomy" id="660522"/>
    <lineage>
        <taxon>Archaea</taxon>
        <taxon>Methanobacteriati</taxon>
        <taxon>Methanobacteriota</taxon>
        <taxon>Stenosarchaea group</taxon>
        <taxon>Halobacteria</taxon>
        <taxon>Halobacteriales</taxon>
        <taxon>Haloferacaceae</taxon>
        <taxon>Haloplanus</taxon>
    </lineage>
</organism>
<dbReference type="OrthoDB" id="12044at2157"/>
<evidence type="ECO:0000313" key="20">
    <source>
        <dbReference type="EMBL" id="RMB23842.1"/>
    </source>
</evidence>
<evidence type="ECO:0000256" key="4">
    <source>
        <dbReference type="ARBA" id="ARBA00022670"/>
    </source>
</evidence>
<evidence type="ECO:0000256" key="7">
    <source>
        <dbReference type="ARBA" id="ARBA00022737"/>
    </source>
</evidence>
<keyword evidence="5 14" id="KW-0812">Transmembrane</keyword>
<dbReference type="InterPro" id="IPR016483">
    <property type="entry name" value="UCP006404_Pept_M50_CBS"/>
</dbReference>
<dbReference type="EMBL" id="CP034145">
    <property type="protein sequence ID" value="AZH24509.1"/>
    <property type="molecule type" value="Genomic_DNA"/>
</dbReference>
<keyword evidence="9 14" id="KW-0862">Zinc</keyword>
<dbReference type="InterPro" id="IPR000644">
    <property type="entry name" value="CBS_dom"/>
</dbReference>
<reference evidence="19 22" key="2">
    <citation type="submission" date="2018-07" db="EMBL/GenBank/DDBJ databases">
        <title>Genome sequences of Haloplanus aerogenes JCM 16430T.</title>
        <authorList>
            <person name="Kim Y.B."/>
            <person name="Roh S.W."/>
        </authorList>
    </citation>
    <scope>NUCLEOTIDE SEQUENCE [LARGE SCALE GENOMIC DNA]</scope>
    <source>
        <strain evidence="19 22">JCM 16430</strain>
    </source>
</reference>
<evidence type="ECO:0000259" key="18">
    <source>
        <dbReference type="PROSITE" id="PS51371"/>
    </source>
</evidence>
<protein>
    <recommendedName>
        <fullName evidence="14">Zinc metalloprotease</fullName>
    </recommendedName>
</protein>
<sequence length="379" mass="40454">MRSYTITNIWGIPIRVNTSLLIFLPILAWLIGSGQQIELYAGLIGGLTGTGFDLATLRAGSTPWLIGLLAAVGLFVSVTIHELGHSWVAMRYGLEIESITLWILGGLAALKTFPKEWNREFWIAIAGPITSILVAAVCYGAVLVAPNSLQVSRFVLGWLAVTNVVLAGFNLLPAFPMDGGRILRALLARSRPYGTATRLAARVGVLFAFLFAIVAVLNFQIILLLLAFFIYGAATTESKAVLLDELLEGLTVGDIMTQAPATVDATATIEAFGSQLLRDRTPVHLVLDEAGSPVGVVTLDDLKTASRRDHATTTVGEIMRDVPRIGPSDDAFDTLVALQGSGNLDAIVQRDGELVGLLSEADYAHAMTIQRGFRSGIGG</sequence>
<keyword evidence="11 14" id="KW-0482">Metalloprotease</keyword>
<dbReference type="RefSeq" id="WP_121919752.1">
    <property type="nucleotide sequence ID" value="NZ_CP034145.1"/>
</dbReference>
<feature type="binding site" evidence="16">
    <location>
        <position position="85"/>
    </location>
    <ligand>
        <name>Zn(2+)</name>
        <dbReference type="ChEBI" id="CHEBI:29105"/>
        <note>catalytic</note>
    </ligand>
</feature>
<dbReference type="Gene3D" id="3.10.580.10">
    <property type="entry name" value="CBS-domain"/>
    <property type="match status" value="1"/>
</dbReference>
<dbReference type="AlphaFoldDB" id="A0A3M0DQ60"/>
<dbReference type="GO" id="GO:0006508">
    <property type="term" value="P:proteolysis"/>
    <property type="evidence" value="ECO:0007669"/>
    <property type="project" value="UniProtKB-KW"/>
</dbReference>
<dbReference type="Proteomes" id="UP000282007">
    <property type="component" value="Chromosome"/>
</dbReference>
<feature type="active site" evidence="15">
    <location>
        <position position="82"/>
    </location>
</feature>
<dbReference type="GO" id="GO:0005886">
    <property type="term" value="C:plasma membrane"/>
    <property type="evidence" value="ECO:0007669"/>
    <property type="project" value="UniProtKB-SubCell"/>
</dbReference>
<evidence type="ECO:0000256" key="2">
    <source>
        <dbReference type="ARBA" id="ARBA00007931"/>
    </source>
</evidence>
<dbReference type="GeneID" id="38470326"/>
<proteinExistence type="inferred from homology"/>
<accession>A0A3M0DQ60</accession>
<dbReference type="PROSITE" id="PS51371">
    <property type="entry name" value="CBS"/>
    <property type="match status" value="1"/>
</dbReference>
<evidence type="ECO:0000256" key="13">
    <source>
        <dbReference type="ARBA" id="ARBA00023136"/>
    </source>
</evidence>
<keyword evidence="10 14" id="KW-1133">Transmembrane helix</keyword>
<dbReference type="GO" id="GO:0046872">
    <property type="term" value="F:metal ion binding"/>
    <property type="evidence" value="ECO:0007669"/>
    <property type="project" value="UniProtKB-UniRule"/>
</dbReference>
<feature type="binding site" evidence="16">
    <location>
        <position position="81"/>
    </location>
    <ligand>
        <name>Zn(2+)</name>
        <dbReference type="ChEBI" id="CHEBI:29105"/>
        <note>catalytic</note>
    </ligand>
</feature>
<dbReference type="PIRSF" id="PIRSF006404">
    <property type="entry name" value="UCP006404_Pept_M50_CBS"/>
    <property type="match status" value="1"/>
</dbReference>
<evidence type="ECO:0000256" key="3">
    <source>
        <dbReference type="ARBA" id="ARBA00022475"/>
    </source>
</evidence>
<dbReference type="CDD" id="cd06164">
    <property type="entry name" value="S2P-M50_SpoIVFB_CBS"/>
    <property type="match status" value="1"/>
</dbReference>
<evidence type="ECO:0000313" key="22">
    <source>
        <dbReference type="Proteomes" id="UP000282007"/>
    </source>
</evidence>